<dbReference type="PANTHER" id="PTHR24363">
    <property type="entry name" value="SERINE/THREONINE PROTEIN KINASE"/>
    <property type="match status" value="1"/>
</dbReference>
<dbReference type="GO" id="GO:0004674">
    <property type="term" value="F:protein serine/threonine kinase activity"/>
    <property type="evidence" value="ECO:0007669"/>
    <property type="project" value="UniProtKB-KW"/>
</dbReference>
<name>K9ZGG6_ANACC</name>
<dbReference type="Proteomes" id="UP000010474">
    <property type="component" value="Chromosome"/>
</dbReference>
<keyword evidence="6 9" id="KW-0067">ATP-binding</keyword>
<evidence type="ECO:0000313" key="12">
    <source>
        <dbReference type="EMBL" id="AFZ57460.1"/>
    </source>
</evidence>
<keyword evidence="13" id="KW-1185">Reference proteome</keyword>
<keyword evidence="2 12" id="KW-0723">Serine/threonine-protein kinase</keyword>
<dbReference type="GO" id="GO:0005524">
    <property type="term" value="F:ATP binding"/>
    <property type="evidence" value="ECO:0007669"/>
    <property type="project" value="UniProtKB-UniRule"/>
</dbReference>
<comment type="catalytic activity">
    <reaction evidence="8">
        <text>L-seryl-[protein] + ATP = O-phospho-L-seryl-[protein] + ADP + H(+)</text>
        <dbReference type="Rhea" id="RHEA:17989"/>
        <dbReference type="Rhea" id="RHEA-COMP:9863"/>
        <dbReference type="Rhea" id="RHEA-COMP:11604"/>
        <dbReference type="ChEBI" id="CHEBI:15378"/>
        <dbReference type="ChEBI" id="CHEBI:29999"/>
        <dbReference type="ChEBI" id="CHEBI:30616"/>
        <dbReference type="ChEBI" id="CHEBI:83421"/>
        <dbReference type="ChEBI" id="CHEBI:456216"/>
        <dbReference type="EC" id="2.7.11.1"/>
    </reaction>
</comment>
<dbReference type="InterPro" id="IPR000719">
    <property type="entry name" value="Prot_kinase_dom"/>
</dbReference>
<dbReference type="STRING" id="272123.Anacy_1975"/>
<dbReference type="eggNOG" id="COG0515">
    <property type="taxonomic scope" value="Bacteria"/>
</dbReference>
<proteinExistence type="predicted"/>
<evidence type="ECO:0000313" key="13">
    <source>
        <dbReference type="Proteomes" id="UP000010474"/>
    </source>
</evidence>
<dbReference type="AlphaFoldDB" id="K9ZGG6"/>
<feature type="transmembrane region" description="Helical" evidence="10">
    <location>
        <begin position="311"/>
        <end position="336"/>
    </location>
</feature>
<evidence type="ECO:0000256" key="5">
    <source>
        <dbReference type="ARBA" id="ARBA00022777"/>
    </source>
</evidence>
<evidence type="ECO:0000256" key="3">
    <source>
        <dbReference type="ARBA" id="ARBA00022679"/>
    </source>
</evidence>
<evidence type="ECO:0000256" key="4">
    <source>
        <dbReference type="ARBA" id="ARBA00022741"/>
    </source>
</evidence>
<keyword evidence="3" id="KW-0808">Transferase</keyword>
<feature type="transmembrane region" description="Helical" evidence="10">
    <location>
        <begin position="348"/>
        <end position="367"/>
    </location>
</feature>
<evidence type="ECO:0000256" key="9">
    <source>
        <dbReference type="PROSITE-ProRule" id="PRU10141"/>
    </source>
</evidence>
<sequence>MNTLHNCGDVIAGRYQIRHVLGHGGMGITYAAFDLQTNQLVAIKVLSLHRIKDWKVLELFEREAKILANLNHPGIPQYLNYFEIETDGDRAFYLVQELAVGQSLFELVNQDWKPSVDQVQAIAAQVLEILVYLQQLTPPVIHRDIKPQNLIRQENGQIFLVDFGAVQDTYHNTVTGGSTVVGTFGYMAPEQFRGQAVLSTDLYGLGTTLLFLLTGKSSADLPHHQLTIDFHSVVQLPKRFAAWLERMIEPISTVRFPSASEALVVLQGKQPLPPRATTYKKPKQSKIQLITTTDKMIVDIPSSLLNSPQSLWLGLSPMFGCVFIFWIVNAFIVEVLEPKYDFYFGGELIFRLVVLIGFVPLALGIYLNAAQSLLFSSAFRTRIEIQPCWRIQKIYSLGFFTLQLLPIRRNAKLQASLIPMQHQFFIVKNLNSFFTLAIASTNIKLGLFLSDHEKAWLVNEINAFAERHNYN</sequence>
<dbReference type="SUPFAM" id="SSF56112">
    <property type="entry name" value="Protein kinase-like (PK-like)"/>
    <property type="match status" value="1"/>
</dbReference>
<feature type="binding site" evidence="9">
    <location>
        <position position="44"/>
    </location>
    <ligand>
        <name>ATP</name>
        <dbReference type="ChEBI" id="CHEBI:30616"/>
    </ligand>
</feature>
<dbReference type="SMART" id="SM00220">
    <property type="entry name" value="S_TKc"/>
    <property type="match status" value="1"/>
</dbReference>
<keyword evidence="10" id="KW-1133">Transmembrane helix</keyword>
<feature type="domain" description="Protein kinase" evidence="11">
    <location>
        <begin position="15"/>
        <end position="319"/>
    </location>
</feature>
<dbReference type="Gene3D" id="1.10.510.10">
    <property type="entry name" value="Transferase(Phosphotransferase) domain 1"/>
    <property type="match status" value="1"/>
</dbReference>
<evidence type="ECO:0000256" key="1">
    <source>
        <dbReference type="ARBA" id="ARBA00012513"/>
    </source>
</evidence>
<evidence type="ECO:0000256" key="2">
    <source>
        <dbReference type="ARBA" id="ARBA00022527"/>
    </source>
</evidence>
<dbReference type="CDD" id="cd14014">
    <property type="entry name" value="STKc_PknB_like"/>
    <property type="match status" value="1"/>
</dbReference>
<dbReference type="PROSITE" id="PS00107">
    <property type="entry name" value="PROTEIN_KINASE_ATP"/>
    <property type="match status" value="1"/>
</dbReference>
<evidence type="ECO:0000256" key="8">
    <source>
        <dbReference type="ARBA" id="ARBA00048679"/>
    </source>
</evidence>
<dbReference type="RefSeq" id="WP_015214108.1">
    <property type="nucleotide sequence ID" value="NC_019771.1"/>
</dbReference>
<reference evidence="13" key="1">
    <citation type="journal article" date="2013" name="Proc. Natl. Acad. Sci. U.S.A.">
        <title>Improving the coverage of the cyanobacterial phylum using diversity-driven genome sequencing.</title>
        <authorList>
            <person name="Shih P.M."/>
            <person name="Wu D."/>
            <person name="Latifi A."/>
            <person name="Axen S.D."/>
            <person name="Fewer D.P."/>
            <person name="Talla E."/>
            <person name="Calteau A."/>
            <person name="Cai F."/>
            <person name="Tandeau de Marsac N."/>
            <person name="Rippka R."/>
            <person name="Herdman M."/>
            <person name="Sivonen K."/>
            <person name="Coursin T."/>
            <person name="Laurent T."/>
            <person name="Goodwin L."/>
            <person name="Nolan M."/>
            <person name="Davenport K.W."/>
            <person name="Han C.S."/>
            <person name="Rubin E.M."/>
            <person name="Eisen J.A."/>
            <person name="Woyke T."/>
            <person name="Gugger M."/>
            <person name="Kerfeld C.A."/>
        </authorList>
    </citation>
    <scope>NUCLEOTIDE SEQUENCE [LARGE SCALE GENOMIC DNA]</scope>
    <source>
        <strain evidence="13">ATCC 27899 / PCC 7122</strain>
    </source>
</reference>
<dbReference type="PATRIC" id="fig|272123.3.peg.2152"/>
<dbReference type="Pfam" id="PF00069">
    <property type="entry name" value="Pkinase"/>
    <property type="match status" value="1"/>
</dbReference>
<dbReference type="EMBL" id="CP003659">
    <property type="protein sequence ID" value="AFZ57460.1"/>
    <property type="molecule type" value="Genomic_DNA"/>
</dbReference>
<evidence type="ECO:0000256" key="6">
    <source>
        <dbReference type="ARBA" id="ARBA00022840"/>
    </source>
</evidence>
<keyword evidence="5 12" id="KW-0418">Kinase</keyword>
<evidence type="ECO:0000256" key="10">
    <source>
        <dbReference type="SAM" id="Phobius"/>
    </source>
</evidence>
<accession>K9ZGG6</accession>
<keyword evidence="4 9" id="KW-0547">Nucleotide-binding</keyword>
<evidence type="ECO:0000259" key="11">
    <source>
        <dbReference type="PROSITE" id="PS50011"/>
    </source>
</evidence>
<gene>
    <name evidence="12" type="ordered locus">Anacy_1975</name>
</gene>
<dbReference type="PANTHER" id="PTHR24363:SF0">
    <property type="entry name" value="SERINE_THREONINE KINASE LIKE DOMAIN CONTAINING 1"/>
    <property type="match status" value="1"/>
</dbReference>
<dbReference type="PROSITE" id="PS50011">
    <property type="entry name" value="PROTEIN_KINASE_DOM"/>
    <property type="match status" value="1"/>
</dbReference>
<dbReference type="InterPro" id="IPR017441">
    <property type="entry name" value="Protein_kinase_ATP_BS"/>
</dbReference>
<keyword evidence="10" id="KW-0812">Transmembrane</keyword>
<dbReference type="HOGENOM" id="CLU_000288_135_7_3"/>
<dbReference type="EC" id="2.7.11.1" evidence="1"/>
<organism evidence="12 13">
    <name type="scientific">Anabaena cylindrica (strain ATCC 27899 / PCC 7122)</name>
    <dbReference type="NCBI Taxonomy" id="272123"/>
    <lineage>
        <taxon>Bacteria</taxon>
        <taxon>Bacillati</taxon>
        <taxon>Cyanobacteriota</taxon>
        <taxon>Cyanophyceae</taxon>
        <taxon>Nostocales</taxon>
        <taxon>Nostocaceae</taxon>
        <taxon>Anabaena</taxon>
    </lineage>
</organism>
<keyword evidence="10" id="KW-0472">Membrane</keyword>
<comment type="catalytic activity">
    <reaction evidence="7">
        <text>L-threonyl-[protein] + ATP = O-phospho-L-threonyl-[protein] + ADP + H(+)</text>
        <dbReference type="Rhea" id="RHEA:46608"/>
        <dbReference type="Rhea" id="RHEA-COMP:11060"/>
        <dbReference type="Rhea" id="RHEA-COMP:11605"/>
        <dbReference type="ChEBI" id="CHEBI:15378"/>
        <dbReference type="ChEBI" id="CHEBI:30013"/>
        <dbReference type="ChEBI" id="CHEBI:30616"/>
        <dbReference type="ChEBI" id="CHEBI:61977"/>
        <dbReference type="ChEBI" id="CHEBI:456216"/>
        <dbReference type="EC" id="2.7.11.1"/>
    </reaction>
</comment>
<dbReference type="OrthoDB" id="5518868at2"/>
<dbReference type="InterPro" id="IPR011009">
    <property type="entry name" value="Kinase-like_dom_sf"/>
</dbReference>
<dbReference type="KEGG" id="acy:Anacy_1975"/>
<evidence type="ECO:0000256" key="7">
    <source>
        <dbReference type="ARBA" id="ARBA00047899"/>
    </source>
</evidence>
<protein>
    <recommendedName>
        <fullName evidence="1">non-specific serine/threonine protein kinase</fullName>
        <ecNumber evidence="1">2.7.11.1</ecNumber>
    </recommendedName>
</protein>